<feature type="transmembrane region" description="Helical" evidence="1">
    <location>
        <begin position="160"/>
        <end position="184"/>
    </location>
</feature>
<dbReference type="EMBL" id="PYHP01000095">
    <property type="protein sequence ID" value="PUA35248.1"/>
    <property type="molecule type" value="Genomic_DNA"/>
</dbReference>
<keyword evidence="1" id="KW-0472">Membrane</keyword>
<feature type="transmembrane region" description="Helical" evidence="1">
    <location>
        <begin position="120"/>
        <end position="140"/>
    </location>
</feature>
<protein>
    <recommendedName>
        <fullName evidence="4">Cytochrome C biogenesis protein transmembrane domain-containing protein</fullName>
    </recommendedName>
</protein>
<feature type="transmembrane region" description="Helical" evidence="1">
    <location>
        <begin position="282"/>
        <end position="300"/>
    </location>
</feature>
<proteinExistence type="predicted"/>
<name>A0A2T6FTK7_9BACL</name>
<evidence type="ECO:0000256" key="1">
    <source>
        <dbReference type="SAM" id="Phobius"/>
    </source>
</evidence>
<feature type="transmembrane region" description="Helical" evidence="1">
    <location>
        <begin position="25"/>
        <end position="44"/>
    </location>
</feature>
<gene>
    <name evidence="2" type="ORF">C8Z91_32090</name>
</gene>
<feature type="transmembrane region" description="Helical" evidence="1">
    <location>
        <begin position="237"/>
        <end position="270"/>
    </location>
</feature>
<organism evidence="2 3">
    <name type="scientific">Paenibacillus elgii</name>
    <dbReference type="NCBI Taxonomy" id="189691"/>
    <lineage>
        <taxon>Bacteria</taxon>
        <taxon>Bacillati</taxon>
        <taxon>Bacillota</taxon>
        <taxon>Bacilli</taxon>
        <taxon>Bacillales</taxon>
        <taxon>Paenibacillaceae</taxon>
        <taxon>Paenibacillus</taxon>
    </lineage>
</organism>
<feature type="transmembrane region" description="Helical" evidence="1">
    <location>
        <begin position="196"/>
        <end position="217"/>
    </location>
</feature>
<evidence type="ECO:0000313" key="2">
    <source>
        <dbReference type="EMBL" id="PUA35248.1"/>
    </source>
</evidence>
<comment type="caution">
    <text evidence="2">The sequence shown here is derived from an EMBL/GenBank/DDBJ whole genome shotgun (WGS) entry which is preliminary data.</text>
</comment>
<sequence length="318" mass="34051">MNERNAITAVTEDSLALGYPMRKRIYWALIGIAVGVLIAGFWNYKLVDGFGNEIVAGHTIGKTSELAGAYGERGLGFGFLFASVAGLAATFTACNCVVFAMIPGLACADRRLSRSAALRAFGVFAFAVVAVCLLYGLYIGSLGAAGIEAFTDRSARLGRAQVTFTSLGIVMVAWGALAFGFMDGLKSRLPAGVRSFFARPLTQAGIMGTMVGIFSVGRPFPVFRDFLVYAASTGNPLYASLAMGVQGLGQIAFMVLLFLGLVYAFGSRLLRWAAQRPHQPRLVSSVALFIGGAYFIYYWGLARALDIGSWGFKLGWYH</sequence>
<evidence type="ECO:0000313" key="3">
    <source>
        <dbReference type="Proteomes" id="UP000244184"/>
    </source>
</evidence>
<keyword evidence="1" id="KW-1133">Transmembrane helix</keyword>
<evidence type="ECO:0008006" key="4">
    <source>
        <dbReference type="Google" id="ProtNLM"/>
    </source>
</evidence>
<accession>A0A2T6FTK7</accession>
<dbReference type="Proteomes" id="UP000244184">
    <property type="component" value="Unassembled WGS sequence"/>
</dbReference>
<feature type="transmembrane region" description="Helical" evidence="1">
    <location>
        <begin position="79"/>
        <end position="108"/>
    </location>
</feature>
<keyword evidence="1" id="KW-0812">Transmembrane</keyword>
<reference evidence="2 3" key="1">
    <citation type="submission" date="2018-03" db="EMBL/GenBank/DDBJ databases">
        <title>Genome sequence of Paenibacillus elgii strain AC13 an antimicrobial compound producing bacteria.</title>
        <authorList>
            <person name="Kurokawa A.S."/>
            <person name="Araujo J.F."/>
            <person name="Costa R.A."/>
            <person name="Ortega D.B."/>
            <person name="Pires A.S."/>
            <person name="Pappas G.J.Jr."/>
            <person name="Franco O.L."/>
            <person name="Barreto C."/>
            <person name="Magalhaes B.S."/>
            <person name="Kruger R.H."/>
        </authorList>
    </citation>
    <scope>NUCLEOTIDE SEQUENCE [LARGE SCALE GENOMIC DNA]</scope>
    <source>
        <strain evidence="2 3">AC13</strain>
    </source>
</reference>
<dbReference type="AlphaFoldDB" id="A0A2T6FTK7"/>
<dbReference type="RefSeq" id="WP_108534794.1">
    <property type="nucleotide sequence ID" value="NZ_PYHP01000095.1"/>
</dbReference>